<evidence type="ECO:0000256" key="3">
    <source>
        <dbReference type="ARBA" id="ARBA00022737"/>
    </source>
</evidence>
<keyword evidence="7" id="KW-1185">Reference proteome</keyword>
<dbReference type="InterPro" id="IPR001478">
    <property type="entry name" value="PDZ"/>
</dbReference>
<dbReference type="InterPro" id="IPR041489">
    <property type="entry name" value="PDZ_6"/>
</dbReference>
<evidence type="ECO:0000256" key="1">
    <source>
        <dbReference type="ARBA" id="ARBA00004496"/>
    </source>
</evidence>
<gene>
    <name evidence="6" type="ORF">M513_06839</name>
</gene>
<evidence type="ECO:0000313" key="7">
    <source>
        <dbReference type="Proteomes" id="UP000030764"/>
    </source>
</evidence>
<accession>A0A085M4Y0</accession>
<dbReference type="SMART" id="SM00228">
    <property type="entry name" value="PDZ"/>
    <property type="match status" value="7"/>
</dbReference>
<organism evidence="6 7">
    <name type="scientific">Trichuris suis</name>
    <name type="common">pig whipworm</name>
    <dbReference type="NCBI Taxonomy" id="68888"/>
    <lineage>
        <taxon>Eukaryota</taxon>
        <taxon>Metazoa</taxon>
        <taxon>Ecdysozoa</taxon>
        <taxon>Nematoda</taxon>
        <taxon>Enoplea</taxon>
        <taxon>Dorylaimia</taxon>
        <taxon>Trichinellida</taxon>
        <taxon>Trichuridae</taxon>
        <taxon>Trichuris</taxon>
    </lineage>
</organism>
<feature type="non-terminal residue" evidence="6">
    <location>
        <position position="1"/>
    </location>
</feature>
<dbReference type="GO" id="GO:0098887">
    <property type="term" value="P:neurotransmitter receptor transport, endosome to postsynaptic membrane"/>
    <property type="evidence" value="ECO:0007669"/>
    <property type="project" value="TreeGrafter"/>
</dbReference>
<evidence type="ECO:0000259" key="5">
    <source>
        <dbReference type="PROSITE" id="PS50106"/>
    </source>
</evidence>
<feature type="domain" description="PDZ" evidence="5">
    <location>
        <begin position="497"/>
        <end position="584"/>
    </location>
</feature>
<dbReference type="InterPro" id="IPR036034">
    <property type="entry name" value="PDZ_sf"/>
</dbReference>
<evidence type="ECO:0000313" key="6">
    <source>
        <dbReference type="EMBL" id="KFD52276.1"/>
    </source>
</evidence>
<protein>
    <recommendedName>
        <fullName evidence="5">PDZ domain-containing protein</fullName>
    </recommendedName>
</protein>
<feature type="domain" description="PDZ" evidence="5">
    <location>
        <begin position="233"/>
        <end position="317"/>
    </location>
</feature>
<dbReference type="Pfam" id="PF00595">
    <property type="entry name" value="PDZ"/>
    <property type="match status" value="6"/>
</dbReference>
<evidence type="ECO:0000256" key="2">
    <source>
        <dbReference type="ARBA" id="ARBA00022490"/>
    </source>
</evidence>
<dbReference type="PROSITE" id="PS50106">
    <property type="entry name" value="PDZ"/>
    <property type="match status" value="7"/>
</dbReference>
<dbReference type="Pfam" id="PF17820">
    <property type="entry name" value="PDZ_6"/>
    <property type="match status" value="1"/>
</dbReference>
<dbReference type="InterPro" id="IPR043545">
    <property type="entry name" value="GRIP1/2"/>
</dbReference>
<dbReference type="PANTHER" id="PTHR46227:SF2">
    <property type="entry name" value="FI03335P"/>
    <property type="match status" value="1"/>
</dbReference>
<proteinExistence type="predicted"/>
<feature type="domain" description="PDZ" evidence="5">
    <location>
        <begin position="694"/>
        <end position="778"/>
    </location>
</feature>
<keyword evidence="2" id="KW-0963">Cytoplasm</keyword>
<feature type="domain" description="PDZ" evidence="5">
    <location>
        <begin position="331"/>
        <end position="404"/>
    </location>
</feature>
<dbReference type="SUPFAM" id="SSF50156">
    <property type="entry name" value="PDZ domain-like"/>
    <property type="match status" value="7"/>
</dbReference>
<dbReference type="AlphaFoldDB" id="A0A085M4Y0"/>
<dbReference type="PANTHER" id="PTHR46227">
    <property type="entry name" value="GLUTAMATE RECEPTOR-INTERACTING PROTEIN GRIP"/>
    <property type="match status" value="1"/>
</dbReference>
<dbReference type="Proteomes" id="UP000030764">
    <property type="component" value="Unassembled WGS sequence"/>
</dbReference>
<feature type="region of interest" description="Disordered" evidence="4">
    <location>
        <begin position="418"/>
        <end position="444"/>
    </location>
</feature>
<dbReference type="Gene3D" id="2.30.42.10">
    <property type="match status" value="7"/>
</dbReference>
<name>A0A085M4Y0_9BILA</name>
<feature type="domain" description="PDZ" evidence="5">
    <location>
        <begin position="133"/>
        <end position="216"/>
    </location>
</feature>
<feature type="domain" description="PDZ" evidence="5">
    <location>
        <begin position="1062"/>
        <end position="1145"/>
    </location>
</feature>
<feature type="domain" description="PDZ" evidence="5">
    <location>
        <begin position="596"/>
        <end position="680"/>
    </location>
</feature>
<comment type="subcellular location">
    <subcellularLocation>
        <location evidence="1">Cytoplasm</location>
    </subcellularLocation>
</comment>
<evidence type="ECO:0000256" key="4">
    <source>
        <dbReference type="SAM" id="MobiDB-lite"/>
    </source>
</evidence>
<sequence>RLETNKPAQLVPLQETIRDAVLLKEEKEVDHKGMEMRQTVGYFPDERTCIIASRLLRDIYLLPTFRPFNLRLYLTLPYRLAALQPNVLGQKAYCSIVIFFVHPICLLSDSVYRVNTNRLYQKDIPEGSRALITVELYRDCATNWGIGISGGTDRGYKPFISCIRAGSIADRCDSLLVGDRILEVNGIRVATLTHNEILNLLKNAGEKIVLSLAYNLNDLRFASIRNCLSKTFELKLDKEERSLGFVVRGGCHENRSVPPTIVHIRPGGPADRDGRLRIGDRLSSVNGTDVRQLSLNSLQDLLKKATGTTRLQIHYDALVIESMKNNSRPLLLQIEKPPGSDLGLKLQPVDEGKCSSSKSFRICDVVAGTIADRCGAFSVGDELLSVDGISLQLSTSAEVQQLLKGGAKSKITVEIQPKRGIAKAPSKSPPPAGNGPTAKPSRVELQHSSSGYTEIVKEKGKTATDSGLGSCSTSPGSVAASISGLPYGQICRSEAMEVVLNCGFRGGYGLVFHRYHMLAECENAPLFVSYIEKGSPAEKCGLLQVGDRALSLNDWCTELGTADEANQMIKQMSGPLTLTIEFDVIESVLPNCGVFTVKLAKRNQHLGLLIRGPTSYGKGEPVVVSDVEIGSVAYRCGTVQPGDQLLAIDNIPLDTCTVEEAIRLLQRSSDVVKLRVKKYCSSCEGAETSPHTVVYSIEVNRKGNPLGISIATTDDHPGHVVVSQLTPGGLAEKTAAIHVGDRLLAINNISLERQPLQEVLHLLQQAGDTVVLKIGRNLQDRMRSTQLPSYSLDCGYRRISTEKLCTPVQSVDSAVESLDECPIGEHFPHIVAKVSNSSLASANAEAMVHEGHRLRNALESMKVVADMSDVGQTKEVSKRVSQGDPSLSEWNKVLEALESIGEPETLQKLEHTILSGAVPCVNVSSNVPIPPPPMPKVGNEPQQSKYAMNTILKRPVCQLSKVSYSSTTNGLKEADRGLLSVKYTGSSPHHVTIESKDPNAAVQYEHVTYASRASVGSSTSQKIVQRSNEASTMSSVTTNTVLTVNTNGSSEAKPSRAYELHRVILEKDVDNNDFGFSISDGAEQKGVFVHELRPGGPAERSGNVFPFDRILKVNEVNIQDIDCMLTAPLLASCGNQVELLLRRVAVVNNTRQ</sequence>
<dbReference type="GO" id="GO:0005737">
    <property type="term" value="C:cytoplasm"/>
    <property type="evidence" value="ECO:0007669"/>
    <property type="project" value="UniProtKB-SubCell"/>
</dbReference>
<reference evidence="6 7" key="1">
    <citation type="journal article" date="2014" name="Nat. Genet.">
        <title>Genome and transcriptome of the porcine whipworm Trichuris suis.</title>
        <authorList>
            <person name="Jex A.R."/>
            <person name="Nejsum P."/>
            <person name="Schwarz E.M."/>
            <person name="Hu L."/>
            <person name="Young N.D."/>
            <person name="Hall R.S."/>
            <person name="Korhonen P.K."/>
            <person name="Liao S."/>
            <person name="Thamsborg S."/>
            <person name="Xia J."/>
            <person name="Xu P."/>
            <person name="Wang S."/>
            <person name="Scheerlinck J.P."/>
            <person name="Hofmann A."/>
            <person name="Sternberg P.W."/>
            <person name="Wang J."/>
            <person name="Gasser R.B."/>
        </authorList>
    </citation>
    <scope>NUCLEOTIDE SEQUENCE [LARGE SCALE GENOMIC DNA]</scope>
    <source>
        <strain evidence="6">DCEP-RM93M</strain>
    </source>
</reference>
<dbReference type="EMBL" id="KL363229">
    <property type="protein sequence ID" value="KFD52276.1"/>
    <property type="molecule type" value="Genomic_DNA"/>
</dbReference>
<keyword evidence="3" id="KW-0677">Repeat</keyword>